<dbReference type="EMBL" id="QXED01000006">
    <property type="protein sequence ID" value="RIV20599.1"/>
    <property type="molecule type" value="Genomic_DNA"/>
</dbReference>
<keyword evidence="1" id="KW-0472">Membrane</keyword>
<evidence type="ECO:0000256" key="1">
    <source>
        <dbReference type="SAM" id="Phobius"/>
    </source>
</evidence>
<evidence type="ECO:0000313" key="4">
    <source>
        <dbReference type="Proteomes" id="UP000283523"/>
    </source>
</evidence>
<dbReference type="AlphaFoldDB" id="A0A418M4G1"/>
<feature type="transmembrane region" description="Helical" evidence="1">
    <location>
        <begin position="394"/>
        <end position="414"/>
    </location>
</feature>
<keyword evidence="1" id="KW-1133">Transmembrane helix</keyword>
<reference evidence="3 4" key="1">
    <citation type="submission" date="2018-08" db="EMBL/GenBank/DDBJ databases">
        <title>Fibrisoma montanum sp. nov., isolated from Danxia mountain soil.</title>
        <authorList>
            <person name="Huang Y."/>
        </authorList>
    </citation>
    <scope>NUCLEOTIDE SEQUENCE [LARGE SCALE GENOMIC DNA]</scope>
    <source>
        <strain evidence="3 4">HYT19</strain>
    </source>
</reference>
<protein>
    <submittedName>
        <fullName evidence="3">DUF4178 domain-containing protein</fullName>
    </submittedName>
</protein>
<feature type="domain" description="DUF4178" evidence="2">
    <location>
        <begin position="70"/>
        <end position="206"/>
    </location>
</feature>
<dbReference type="Pfam" id="PF13785">
    <property type="entry name" value="DUF4178"/>
    <property type="match status" value="1"/>
</dbReference>
<dbReference type="OrthoDB" id="713199at2"/>
<dbReference type="Proteomes" id="UP000283523">
    <property type="component" value="Unassembled WGS sequence"/>
</dbReference>
<comment type="caution">
    <text evidence="3">The sequence shown here is derived from an EMBL/GenBank/DDBJ whole genome shotgun (WGS) entry which is preliminary data.</text>
</comment>
<name>A0A418M4G1_9BACT</name>
<organism evidence="3 4">
    <name type="scientific">Fibrisoma montanum</name>
    <dbReference type="NCBI Taxonomy" id="2305895"/>
    <lineage>
        <taxon>Bacteria</taxon>
        <taxon>Pseudomonadati</taxon>
        <taxon>Bacteroidota</taxon>
        <taxon>Cytophagia</taxon>
        <taxon>Cytophagales</taxon>
        <taxon>Spirosomataceae</taxon>
        <taxon>Fibrisoma</taxon>
    </lineage>
</organism>
<gene>
    <name evidence="3" type="ORF">DYU11_21385</name>
</gene>
<keyword evidence="1" id="KW-0812">Transmembrane</keyword>
<dbReference type="RefSeq" id="WP_119669766.1">
    <property type="nucleotide sequence ID" value="NZ_QXED01000006.1"/>
</dbReference>
<feature type="transmembrane region" description="Helical" evidence="1">
    <location>
        <begin position="241"/>
        <end position="260"/>
    </location>
</feature>
<evidence type="ECO:0000259" key="2">
    <source>
        <dbReference type="Pfam" id="PF13785"/>
    </source>
</evidence>
<evidence type="ECO:0000313" key="3">
    <source>
        <dbReference type="EMBL" id="RIV20599.1"/>
    </source>
</evidence>
<proteinExistence type="predicted"/>
<sequence>MTEAVPSGQTPQSATLHCPGCQSAITYYDVKNSSFYGCPTCHTFFEYAYEGPPKVMATFAGTTTLIPIPIGTEGYLEGQFMRVVGFMRKKEASAPYEWTEYMLLRQNGQYAQLAEYNGHWMYIEPTNKTYTEYHTTGNAYYVDTEQRQYRLYNRYQVTLLDAAGEFDWNILTDEQLTISEYIHPPFMLIGEQAKAHSDWYVAHYVQHTDLIKAFALAADALPTPYGVGAIQPADPKGRWDALLSFTGMAVVLVLLIQAVISFSRPPRQVFSASYQTEPTQDSASAGFKPIITPSFPVDGPTILSIDLRAVLDNQWLELPMSLINEQTGKTYECTKALEYYSGREGGENWSEGSRTDEAVLSRIPSGRYHLNIYPATAPGSTVSFKVSVKQNPMMWSNLIILLLLLSLYPVILYWRRQWYEQSRWTNSDFSDIEDN</sequence>
<dbReference type="InterPro" id="IPR025235">
    <property type="entry name" value="DUF4178"/>
</dbReference>
<accession>A0A418M4G1</accession>
<keyword evidence="4" id="KW-1185">Reference proteome</keyword>